<evidence type="ECO:0000313" key="1">
    <source>
        <dbReference type="EMBL" id="TXF88618.1"/>
    </source>
</evidence>
<protein>
    <submittedName>
        <fullName evidence="1">Uncharacterized protein</fullName>
    </submittedName>
</protein>
<keyword evidence="2" id="KW-1185">Reference proteome</keyword>
<organism evidence="1 2">
    <name type="scientific">Neolewinella aurantiaca</name>
    <dbReference type="NCBI Taxonomy" id="2602767"/>
    <lineage>
        <taxon>Bacteria</taxon>
        <taxon>Pseudomonadati</taxon>
        <taxon>Bacteroidota</taxon>
        <taxon>Saprospiria</taxon>
        <taxon>Saprospirales</taxon>
        <taxon>Lewinellaceae</taxon>
        <taxon>Neolewinella</taxon>
    </lineage>
</organism>
<evidence type="ECO:0000313" key="2">
    <source>
        <dbReference type="Proteomes" id="UP000321907"/>
    </source>
</evidence>
<proteinExistence type="predicted"/>
<dbReference type="RefSeq" id="WP_147931418.1">
    <property type="nucleotide sequence ID" value="NZ_VOXD01000021.1"/>
</dbReference>
<accession>A0A5C7FRA5</accession>
<dbReference type="Proteomes" id="UP000321907">
    <property type="component" value="Unassembled WGS sequence"/>
</dbReference>
<comment type="caution">
    <text evidence="1">The sequence shown here is derived from an EMBL/GenBank/DDBJ whole genome shotgun (WGS) entry which is preliminary data.</text>
</comment>
<dbReference type="AlphaFoldDB" id="A0A5C7FRA5"/>
<reference evidence="1 2" key="1">
    <citation type="submission" date="2019-08" db="EMBL/GenBank/DDBJ databases">
        <title>Lewinella sp. strain SSH13 Genome sequencing and assembly.</title>
        <authorList>
            <person name="Kim I."/>
        </authorList>
    </citation>
    <scope>NUCLEOTIDE SEQUENCE [LARGE SCALE GENOMIC DNA]</scope>
    <source>
        <strain evidence="1 2">SSH13</strain>
    </source>
</reference>
<name>A0A5C7FRA5_9BACT</name>
<sequence length="70" mass="8094">MKKNKTRRQELLEARFADLAAERKAEVEVPDSLASEVFGTLEKIEEAEEPEDLIPPVQEKIIDLFEEKRP</sequence>
<gene>
    <name evidence="1" type="ORF">FUA23_14220</name>
</gene>
<dbReference type="EMBL" id="VOXD01000021">
    <property type="protein sequence ID" value="TXF88618.1"/>
    <property type="molecule type" value="Genomic_DNA"/>
</dbReference>